<keyword evidence="12" id="KW-0670">Pyruvate</keyword>
<sequence length="260" mass="29679">MNLDTIGYVHSKETFGTVDGPGVRYVLFLQGCPMRCLYCHNPDTWASFGGKEMTVKEVLDDYESYRPFLKDGGITLSGGESLLQLDFVIDLFEACHERNIHTCLDTCGVTFRDNDPELLKKYEKLMEVTDVVMLDIKHVNARQHKVLTGHTNENIIKFLRFMDQHNMNIWIRHVIVPKITYNKEFLYQTGQLLGAFDNITAIDVLPYHTMGVDKYKELGFKYALDGVPALSTAEAEIAKKIILLGRRDKRQELGKIPASK</sequence>
<dbReference type="OrthoDB" id="9782387at2"/>
<dbReference type="SFLD" id="SFLDG01066">
    <property type="entry name" value="organic_radical-activating_enz"/>
    <property type="match status" value="1"/>
</dbReference>
<reference evidence="12 13" key="1">
    <citation type="submission" date="2012-01" db="EMBL/GenBank/DDBJ databases">
        <title>The Genome Sequence of Helcococcus kunzii ATCC 51366.</title>
        <authorList>
            <consortium name="The Broad Institute Genome Sequencing Platform"/>
            <person name="Earl A."/>
            <person name="Ward D."/>
            <person name="Feldgarden M."/>
            <person name="Gevers D."/>
            <person name="Huys G."/>
            <person name="Young S.K."/>
            <person name="Zeng Q."/>
            <person name="Gargeya S."/>
            <person name="Fitzgerald M."/>
            <person name="Haas B."/>
            <person name="Abouelleil A."/>
            <person name="Alvarado L."/>
            <person name="Arachchi H.M."/>
            <person name="Berlin A."/>
            <person name="Chapman S.B."/>
            <person name="Gearin G."/>
            <person name="Goldberg J."/>
            <person name="Griggs A."/>
            <person name="Gujja S."/>
            <person name="Hansen M."/>
            <person name="Heiman D."/>
            <person name="Howarth C."/>
            <person name="Larimer J."/>
            <person name="Lui A."/>
            <person name="MacDonald P.J.P."/>
            <person name="McCowen C."/>
            <person name="Montmayeur A."/>
            <person name="Murphy C."/>
            <person name="Neiman D."/>
            <person name="Pearson M."/>
            <person name="Priest M."/>
            <person name="Roberts A."/>
            <person name="Saif S."/>
            <person name="Shea T."/>
            <person name="Sisk P."/>
            <person name="Stolte C."/>
            <person name="Sykes S."/>
            <person name="Wortman J."/>
            <person name="Nusbaum C."/>
            <person name="Birren B."/>
        </authorList>
    </citation>
    <scope>NUCLEOTIDE SEQUENCE [LARGE SCALE GENOMIC DNA]</scope>
    <source>
        <strain evidence="12 13">ATCC 51366</strain>
    </source>
</reference>
<dbReference type="RefSeq" id="WP_005397096.1">
    <property type="nucleotide sequence ID" value="NZ_JH601088.1"/>
</dbReference>
<comment type="function">
    <text evidence="1 10">Activation of pyruvate formate-lyase under anaerobic conditions by generation of an organic free radical, using S-adenosylmethionine and reduced flavodoxin as cosubstrates to produce 5'-deoxy-adenosine.</text>
</comment>
<evidence type="ECO:0000256" key="6">
    <source>
        <dbReference type="ARBA" id="ARBA00022723"/>
    </source>
</evidence>
<dbReference type="Proteomes" id="UP000004191">
    <property type="component" value="Unassembled WGS sequence"/>
</dbReference>
<dbReference type="InterPro" id="IPR001989">
    <property type="entry name" value="Radical_activat_CS"/>
</dbReference>
<keyword evidence="6 10" id="KW-0479">Metal-binding</keyword>
<dbReference type="EMBL" id="AGEI01000006">
    <property type="protein sequence ID" value="EHR35849.1"/>
    <property type="molecule type" value="Genomic_DNA"/>
</dbReference>
<accession>H3NLJ7</accession>
<dbReference type="GO" id="GO:0005737">
    <property type="term" value="C:cytoplasm"/>
    <property type="evidence" value="ECO:0007669"/>
    <property type="project" value="UniProtKB-SubCell"/>
</dbReference>
<comment type="similarity">
    <text evidence="2 10">Belongs to the organic radical-activating enzymes family.</text>
</comment>
<dbReference type="PANTHER" id="PTHR30352:SF5">
    <property type="entry name" value="PYRUVATE FORMATE-LYASE 1-ACTIVATING ENZYME"/>
    <property type="match status" value="1"/>
</dbReference>
<evidence type="ECO:0000256" key="4">
    <source>
        <dbReference type="ARBA" id="ARBA00022485"/>
    </source>
</evidence>
<dbReference type="PATRIC" id="fig|883114.3.peg.204"/>
<organism evidence="12 13">
    <name type="scientific">Helcococcus kunzii ATCC 51366</name>
    <dbReference type="NCBI Taxonomy" id="883114"/>
    <lineage>
        <taxon>Bacteria</taxon>
        <taxon>Bacillati</taxon>
        <taxon>Bacillota</taxon>
        <taxon>Tissierellia</taxon>
        <taxon>Tissierellales</taxon>
        <taxon>Peptoniphilaceae</taxon>
        <taxon>Helcococcus</taxon>
    </lineage>
</organism>
<comment type="subcellular location">
    <subcellularLocation>
        <location evidence="10">Cytoplasm</location>
    </subcellularLocation>
</comment>
<dbReference type="InterPro" id="IPR012838">
    <property type="entry name" value="PFL1_activating"/>
</dbReference>
<evidence type="ECO:0000256" key="10">
    <source>
        <dbReference type="RuleBase" id="RU362053"/>
    </source>
</evidence>
<feature type="domain" description="Radical SAM core" evidence="11">
    <location>
        <begin position="18"/>
        <end position="247"/>
    </location>
</feature>
<dbReference type="GO" id="GO:0016829">
    <property type="term" value="F:lyase activity"/>
    <property type="evidence" value="ECO:0007669"/>
    <property type="project" value="UniProtKB-KW"/>
</dbReference>
<evidence type="ECO:0000256" key="2">
    <source>
        <dbReference type="ARBA" id="ARBA00009777"/>
    </source>
</evidence>
<evidence type="ECO:0000256" key="5">
    <source>
        <dbReference type="ARBA" id="ARBA00022691"/>
    </source>
</evidence>
<dbReference type="HOGENOM" id="CLU_058969_1_1_9"/>
<keyword evidence="8 10" id="KW-0408">Iron</keyword>
<evidence type="ECO:0000256" key="9">
    <source>
        <dbReference type="ARBA" id="ARBA00023014"/>
    </source>
</evidence>
<dbReference type="PROSITE" id="PS01087">
    <property type="entry name" value="RADICAL_ACTIVATING"/>
    <property type="match status" value="1"/>
</dbReference>
<dbReference type="InterPro" id="IPR013785">
    <property type="entry name" value="Aldolase_TIM"/>
</dbReference>
<dbReference type="SFLD" id="SFLDS00029">
    <property type="entry name" value="Radical_SAM"/>
    <property type="match status" value="1"/>
</dbReference>
<dbReference type="GO" id="GO:0043365">
    <property type="term" value="F:[formate-C-acetyltransferase]-activating enzyme activity"/>
    <property type="evidence" value="ECO:0007669"/>
    <property type="project" value="UniProtKB-UniRule"/>
</dbReference>
<keyword evidence="5 10" id="KW-0949">S-adenosyl-L-methionine</keyword>
<evidence type="ECO:0000256" key="1">
    <source>
        <dbReference type="ARBA" id="ARBA00003141"/>
    </source>
</evidence>
<dbReference type="InterPro" id="IPR034457">
    <property type="entry name" value="Organic_radical-activating"/>
</dbReference>
<dbReference type="NCBIfam" id="TIGR02493">
    <property type="entry name" value="PFLA"/>
    <property type="match status" value="1"/>
</dbReference>
<dbReference type="GeneID" id="96998233"/>
<comment type="cofactor">
    <cofactor evidence="10">
        <name>[4Fe-4S] cluster</name>
        <dbReference type="ChEBI" id="CHEBI:49883"/>
    </cofactor>
    <text evidence="10">Binds 1 [4Fe-4S] cluster. The cluster is coordinated with 3 cysteines and an exchangeable S-adenosyl-L-methionine.</text>
</comment>
<comment type="caution">
    <text evidence="12">The sequence shown here is derived from an EMBL/GenBank/DDBJ whole genome shotgun (WGS) entry which is preliminary data.</text>
</comment>
<dbReference type="PANTHER" id="PTHR30352">
    <property type="entry name" value="PYRUVATE FORMATE-LYASE-ACTIVATING ENZYME"/>
    <property type="match status" value="1"/>
</dbReference>
<dbReference type="SUPFAM" id="SSF102114">
    <property type="entry name" value="Radical SAM enzymes"/>
    <property type="match status" value="1"/>
</dbReference>
<keyword evidence="13" id="KW-1185">Reference proteome</keyword>
<dbReference type="GO" id="GO:0051539">
    <property type="term" value="F:4 iron, 4 sulfur cluster binding"/>
    <property type="evidence" value="ECO:0007669"/>
    <property type="project" value="UniProtKB-UniRule"/>
</dbReference>
<evidence type="ECO:0000313" key="12">
    <source>
        <dbReference type="EMBL" id="EHR35849.1"/>
    </source>
</evidence>
<keyword evidence="7 10" id="KW-0560">Oxidoreductase</keyword>
<evidence type="ECO:0000313" key="13">
    <source>
        <dbReference type="Proteomes" id="UP000004191"/>
    </source>
</evidence>
<dbReference type="STRING" id="883114.HMPREF9709_00208"/>
<name>H3NLJ7_9FIRM</name>
<dbReference type="EC" id="1.97.1.4" evidence="10"/>
<comment type="catalytic activity">
    <reaction evidence="10">
        <text>glycyl-[formate C-acetyltransferase] + reduced [flavodoxin] + S-adenosyl-L-methionine = glycin-2-yl radical-[formate C-acetyltransferase] + semiquinone [flavodoxin] + 5'-deoxyadenosine + L-methionine + H(+)</text>
        <dbReference type="Rhea" id="RHEA:19225"/>
        <dbReference type="Rhea" id="RHEA-COMP:10622"/>
        <dbReference type="Rhea" id="RHEA-COMP:12190"/>
        <dbReference type="Rhea" id="RHEA-COMP:12191"/>
        <dbReference type="Rhea" id="RHEA-COMP:14480"/>
        <dbReference type="ChEBI" id="CHEBI:15378"/>
        <dbReference type="ChEBI" id="CHEBI:17319"/>
        <dbReference type="ChEBI" id="CHEBI:29947"/>
        <dbReference type="ChEBI" id="CHEBI:32722"/>
        <dbReference type="ChEBI" id="CHEBI:57618"/>
        <dbReference type="ChEBI" id="CHEBI:57844"/>
        <dbReference type="ChEBI" id="CHEBI:59789"/>
        <dbReference type="ChEBI" id="CHEBI:140311"/>
        <dbReference type="EC" id="1.97.1.4"/>
    </reaction>
</comment>
<gene>
    <name evidence="12" type="ORF">HMPREF9709_00208</name>
</gene>
<dbReference type="CDD" id="cd01335">
    <property type="entry name" value="Radical_SAM"/>
    <property type="match status" value="1"/>
</dbReference>
<evidence type="ECO:0000256" key="3">
    <source>
        <dbReference type="ARBA" id="ARBA00021356"/>
    </source>
</evidence>
<evidence type="ECO:0000256" key="8">
    <source>
        <dbReference type="ARBA" id="ARBA00023004"/>
    </source>
</evidence>
<proteinExistence type="inferred from homology"/>
<dbReference type="InterPro" id="IPR058240">
    <property type="entry name" value="rSAM_sf"/>
</dbReference>
<dbReference type="eggNOG" id="COG1180">
    <property type="taxonomic scope" value="Bacteria"/>
</dbReference>
<dbReference type="PIRSF" id="PIRSF000371">
    <property type="entry name" value="PFL_act_enz"/>
    <property type="match status" value="1"/>
</dbReference>
<evidence type="ECO:0000256" key="7">
    <source>
        <dbReference type="ARBA" id="ARBA00023002"/>
    </source>
</evidence>
<keyword evidence="9 10" id="KW-0411">Iron-sulfur</keyword>
<dbReference type="GO" id="GO:0046872">
    <property type="term" value="F:metal ion binding"/>
    <property type="evidence" value="ECO:0007669"/>
    <property type="project" value="UniProtKB-UniRule"/>
</dbReference>
<dbReference type="Pfam" id="PF04055">
    <property type="entry name" value="Radical_SAM"/>
    <property type="match status" value="1"/>
</dbReference>
<dbReference type="InterPro" id="IPR007197">
    <property type="entry name" value="rSAM"/>
</dbReference>
<evidence type="ECO:0000259" key="11">
    <source>
        <dbReference type="PROSITE" id="PS51918"/>
    </source>
</evidence>
<keyword evidence="4 10" id="KW-0004">4Fe-4S</keyword>
<dbReference type="AlphaFoldDB" id="H3NLJ7"/>
<dbReference type="PROSITE" id="PS51918">
    <property type="entry name" value="RADICAL_SAM"/>
    <property type="match status" value="1"/>
</dbReference>
<dbReference type="InterPro" id="IPR012839">
    <property type="entry name" value="Organic_radical_activase"/>
</dbReference>
<keyword evidence="10" id="KW-0963">Cytoplasm</keyword>
<protein>
    <recommendedName>
        <fullName evidence="3 10">Pyruvate formate-lyase-activating enzyme</fullName>
        <ecNumber evidence="10">1.97.1.4</ecNumber>
    </recommendedName>
</protein>
<dbReference type="Gene3D" id="3.20.20.70">
    <property type="entry name" value="Aldolase class I"/>
    <property type="match status" value="1"/>
</dbReference>
<keyword evidence="12" id="KW-0456">Lyase</keyword>